<evidence type="ECO:0000256" key="1">
    <source>
        <dbReference type="SAM" id="MobiDB-lite"/>
    </source>
</evidence>
<dbReference type="AlphaFoldDB" id="A0A1X0DU86"/>
<evidence type="ECO:0000313" key="3">
    <source>
        <dbReference type="Proteomes" id="UP000192566"/>
    </source>
</evidence>
<proteinExistence type="predicted"/>
<organism evidence="2 3">
    <name type="scientific">Mycobacterium heidelbergense</name>
    <dbReference type="NCBI Taxonomy" id="53376"/>
    <lineage>
        <taxon>Bacteria</taxon>
        <taxon>Bacillati</taxon>
        <taxon>Actinomycetota</taxon>
        <taxon>Actinomycetes</taxon>
        <taxon>Mycobacteriales</taxon>
        <taxon>Mycobacteriaceae</taxon>
        <taxon>Mycobacterium</taxon>
        <taxon>Mycobacterium simiae complex</taxon>
    </lineage>
</organism>
<keyword evidence="3" id="KW-1185">Reference proteome</keyword>
<comment type="caution">
    <text evidence="2">The sequence shown here is derived from an EMBL/GenBank/DDBJ whole genome shotgun (WGS) entry which is preliminary data.</text>
</comment>
<evidence type="ECO:0000313" key="2">
    <source>
        <dbReference type="EMBL" id="ORA75895.1"/>
    </source>
</evidence>
<accession>A0A1X0DU86</accession>
<protein>
    <submittedName>
        <fullName evidence="2">Uncharacterized protein</fullName>
    </submittedName>
</protein>
<dbReference type="STRING" id="53376.BST25_02515"/>
<sequence length="211" mass="22590">MTWRSRSRTYARPPFTPAFGRDLAPTVIGITLGVVGQAGFTGQNGRDQAWNHAGNMAGAALSGLLGWQFGYPAVFWLAAAGHRQVGQWPRHGVAIPAVAPTVRTTRIPHHGGAEDRGLGVVDGGVGDRHPQLDRAHDRVGNNRARAGIGLAQRVPSVVLVELGVGTRIVTHRGPASAHRHDTLPQRSANHRCTLDHEEPVWPRRQLVSGAG</sequence>
<dbReference type="EMBL" id="MVHR01000003">
    <property type="protein sequence ID" value="ORA75895.1"/>
    <property type="molecule type" value="Genomic_DNA"/>
</dbReference>
<name>A0A1X0DU86_MYCHE</name>
<gene>
    <name evidence="2" type="ORF">BST25_02515</name>
</gene>
<feature type="region of interest" description="Disordered" evidence="1">
    <location>
        <begin position="173"/>
        <end position="196"/>
    </location>
</feature>
<reference evidence="2 3" key="1">
    <citation type="submission" date="2017-02" db="EMBL/GenBank/DDBJ databases">
        <title>The new phylogeny of genus Mycobacterium.</title>
        <authorList>
            <person name="Tortoli E."/>
            <person name="Trovato A."/>
            <person name="Cirillo D.M."/>
        </authorList>
    </citation>
    <scope>NUCLEOTIDE SEQUENCE [LARGE SCALE GENOMIC DNA]</scope>
    <source>
        <strain evidence="2 3">DSM 44471</strain>
    </source>
</reference>
<dbReference type="Proteomes" id="UP000192566">
    <property type="component" value="Unassembled WGS sequence"/>
</dbReference>